<evidence type="ECO:0000256" key="5">
    <source>
        <dbReference type="ARBA" id="ARBA00022884"/>
    </source>
</evidence>
<dbReference type="GO" id="GO:0043023">
    <property type="term" value="F:ribosomal large subunit binding"/>
    <property type="evidence" value="ECO:0007669"/>
    <property type="project" value="UniProtKB-UniRule"/>
</dbReference>
<dbReference type="InterPro" id="IPR005747">
    <property type="entry name" value="MutS2"/>
</dbReference>
<evidence type="ECO:0000256" key="7">
    <source>
        <dbReference type="HAMAP-Rule" id="MF_00092"/>
    </source>
</evidence>
<dbReference type="SMART" id="SM00533">
    <property type="entry name" value="MUTSd"/>
    <property type="match status" value="1"/>
</dbReference>
<dbReference type="GO" id="GO:0016887">
    <property type="term" value="F:ATP hydrolysis activity"/>
    <property type="evidence" value="ECO:0007669"/>
    <property type="project" value="InterPro"/>
</dbReference>
<comment type="function">
    <text evidence="7">Endonuclease that is involved in the suppression of homologous recombination and thus may have a key role in the control of bacterial genetic diversity.</text>
</comment>
<dbReference type="GO" id="GO:0045910">
    <property type="term" value="P:negative regulation of DNA recombination"/>
    <property type="evidence" value="ECO:0007669"/>
    <property type="project" value="InterPro"/>
</dbReference>
<evidence type="ECO:0000313" key="10">
    <source>
        <dbReference type="EMBL" id="MBI4725756.1"/>
    </source>
</evidence>
<sequence length="777" mass="85767">MNAHSLQILEFSFVRNALSQRASTPYGREEALALMPLADPDAVARMQDETAEARKFLEAGFGLDFYDLHDIRPQLEALKAEGAVMDALVLLHLARHLAAARQVRSSLGLRNEEYPLLSEQALGLCAFKELEERIVKAIEPDGRVADKASPELYHIRREQETVRQRIHSKLEDIMGREAADIQETLITIREGRYVIPVKADSKNKLKGIVHDSSASGATVYMEPLATIEMNNRMRQLFSMEKQEVERILRQFSTEVSENIDDMENNLQLLAHFDLAFARAQLALAWKCVRAISPGEQYLKLIEARHPALAKPVPLNLELGNGRTTMVVTGPNTGGKTVVLKTVGLLALMNQSGLQIPARDGSALSLFGQVFADIGDEQSISQSLSTFSSHISQIKGVLENSTALSLVLLDEIGAGTEPAEGAALAMTILLALTRKGCLTLSTTHYGALKAFVQQNSQMLNAAMEFDREKLQPTYRLIMGVPGASYGIEIASRLGLSPEVISDARSRIDSKSVQLEELITFLEQVKRRAEQKELKALDEMDQAKSLKEEYRSRLEGIQEELNTLKQKAAEESRNILTQARSAAEQAVAVIKGEQASKQSIIKAREMLKEAEALLPPEERPQPAAKHDPGHVFQKGEKVYLTDLKKEGLIVDLLDSGKKLKVQVGNVLMTVPRQKAAAGASQKLAEPKPISTVSAENVSGFAPELYLLGMRADESIEAVERYIDDAVYYGITKLRIVHGKGTGVLRKIVKEVLTKNAQVKFFRLGEWNEGQDGVTVVELK</sequence>
<dbReference type="PANTHER" id="PTHR48466:SF2">
    <property type="entry name" value="OS10G0509000 PROTEIN"/>
    <property type="match status" value="1"/>
</dbReference>
<keyword evidence="7 10" id="KW-0255">Endonuclease</keyword>
<feature type="binding site" evidence="7">
    <location>
        <begin position="329"/>
        <end position="336"/>
    </location>
    <ligand>
        <name>ATP</name>
        <dbReference type="ChEBI" id="CHEBI:30616"/>
    </ligand>
</feature>
<evidence type="ECO:0000256" key="2">
    <source>
        <dbReference type="ARBA" id="ARBA00022741"/>
    </source>
</evidence>
<reference evidence="10" key="1">
    <citation type="submission" date="2020-07" db="EMBL/GenBank/DDBJ databases">
        <title>Huge and variable diversity of episymbiotic CPR bacteria and DPANN archaea in groundwater ecosystems.</title>
        <authorList>
            <person name="He C.Y."/>
            <person name="Keren R."/>
            <person name="Whittaker M."/>
            <person name="Farag I.F."/>
            <person name="Doudna J."/>
            <person name="Cate J.H.D."/>
            <person name="Banfield J.F."/>
        </authorList>
    </citation>
    <scope>NUCLEOTIDE SEQUENCE</scope>
    <source>
        <strain evidence="10">NC_groundwater_1520_Pr4_B-0.1um_53_5</strain>
    </source>
</reference>
<evidence type="ECO:0000259" key="9">
    <source>
        <dbReference type="PROSITE" id="PS50828"/>
    </source>
</evidence>
<dbReference type="HAMAP" id="MF_00092">
    <property type="entry name" value="MutS2"/>
    <property type="match status" value="1"/>
</dbReference>
<dbReference type="GO" id="GO:0140664">
    <property type="term" value="F:ATP-dependent DNA damage sensor activity"/>
    <property type="evidence" value="ECO:0007669"/>
    <property type="project" value="InterPro"/>
</dbReference>
<dbReference type="Gene3D" id="3.30.1370.110">
    <property type="match status" value="1"/>
</dbReference>
<keyword evidence="5 7" id="KW-0694">RNA-binding</keyword>
<dbReference type="SUPFAM" id="SSF160443">
    <property type="entry name" value="SMR domain-like"/>
    <property type="match status" value="1"/>
</dbReference>
<evidence type="ECO:0000256" key="3">
    <source>
        <dbReference type="ARBA" id="ARBA00022801"/>
    </source>
</evidence>
<dbReference type="NCBIfam" id="TIGR01069">
    <property type="entry name" value="mutS2"/>
    <property type="match status" value="1"/>
</dbReference>
<dbReference type="FunFam" id="3.40.50.300:FF:000830">
    <property type="entry name" value="Endonuclease MutS2"/>
    <property type="match status" value="1"/>
</dbReference>
<dbReference type="GO" id="GO:0019843">
    <property type="term" value="F:rRNA binding"/>
    <property type="evidence" value="ECO:0007669"/>
    <property type="project" value="UniProtKB-UniRule"/>
</dbReference>
<dbReference type="InterPro" id="IPR007696">
    <property type="entry name" value="DNA_mismatch_repair_MutS_core"/>
</dbReference>
<keyword evidence="3 7" id="KW-0378">Hydrolase</keyword>
<dbReference type="InterPro" id="IPR000432">
    <property type="entry name" value="DNA_mismatch_repair_MutS_C"/>
</dbReference>
<organism evidence="10 11">
    <name type="scientific">candidate division TA06 bacterium</name>
    <dbReference type="NCBI Taxonomy" id="2250710"/>
    <lineage>
        <taxon>Bacteria</taxon>
        <taxon>Bacteria division TA06</taxon>
    </lineage>
</organism>
<comment type="subunit">
    <text evidence="7">Homodimer. Binds to stalled ribosomes, contacting rRNA.</text>
</comment>
<dbReference type="GO" id="GO:0005524">
    <property type="term" value="F:ATP binding"/>
    <property type="evidence" value="ECO:0007669"/>
    <property type="project" value="UniProtKB-UniRule"/>
</dbReference>
<gene>
    <name evidence="7" type="primary">mutS2</name>
    <name evidence="7" type="synonym">rqcU</name>
    <name evidence="10" type="ORF">HY768_00775</name>
</gene>
<feature type="coiled-coil region" evidence="8">
    <location>
        <begin position="510"/>
        <end position="572"/>
    </location>
</feature>
<keyword evidence="4 7" id="KW-0067">ATP-binding</keyword>
<keyword evidence="7" id="KW-0540">Nuclease</keyword>
<dbReference type="InterPro" id="IPR036187">
    <property type="entry name" value="DNA_mismatch_repair_MutS_sf"/>
</dbReference>
<dbReference type="PROSITE" id="PS00486">
    <property type="entry name" value="DNA_MISMATCH_REPAIR_2"/>
    <property type="match status" value="1"/>
</dbReference>
<keyword evidence="6 7" id="KW-0238">DNA-binding</keyword>
<comment type="similarity">
    <text evidence="7">Belongs to the DNA mismatch repair MutS family. MutS2 subfamily.</text>
</comment>
<dbReference type="SMART" id="SM00534">
    <property type="entry name" value="MUTSac"/>
    <property type="match status" value="1"/>
</dbReference>
<feature type="domain" description="Smr" evidence="9">
    <location>
        <begin position="702"/>
        <end position="777"/>
    </location>
</feature>
<comment type="function">
    <text evidence="7">Acts as a ribosome collision sensor, splitting the ribosome into its 2 subunits. Detects stalled/collided 70S ribosomes which it binds and splits by an ATP-hydrolysis driven conformational change. Acts upstream of the ribosome quality control system (RQC), a ribosome-associated complex that mediates the extraction of incompletely synthesized nascent chains from stalled ribosomes and their subsequent degradation. Probably generates substrates for RQC.</text>
</comment>
<dbReference type="EC" id="3.1.-.-" evidence="7"/>
<name>A0A933I770_UNCT6</name>
<accession>A0A933I770</accession>
<evidence type="ECO:0000256" key="1">
    <source>
        <dbReference type="ARBA" id="ARBA00022730"/>
    </source>
</evidence>
<dbReference type="EMBL" id="JACQXR010000008">
    <property type="protein sequence ID" value="MBI4725756.1"/>
    <property type="molecule type" value="Genomic_DNA"/>
</dbReference>
<keyword evidence="1 7" id="KW-0699">rRNA-binding</keyword>
<dbReference type="SMART" id="SM00463">
    <property type="entry name" value="SMR"/>
    <property type="match status" value="1"/>
</dbReference>
<dbReference type="PIRSF" id="PIRSF005814">
    <property type="entry name" value="MutS_YshD"/>
    <property type="match status" value="1"/>
</dbReference>
<dbReference type="EC" id="3.6.4.-" evidence="7"/>
<dbReference type="SUPFAM" id="SSF52540">
    <property type="entry name" value="P-loop containing nucleoside triphosphate hydrolases"/>
    <property type="match status" value="1"/>
</dbReference>
<dbReference type="PROSITE" id="PS50828">
    <property type="entry name" value="SMR"/>
    <property type="match status" value="1"/>
</dbReference>
<dbReference type="GO" id="GO:0004519">
    <property type="term" value="F:endonuclease activity"/>
    <property type="evidence" value="ECO:0007669"/>
    <property type="project" value="UniProtKB-UniRule"/>
</dbReference>
<comment type="caution">
    <text evidence="10">The sequence shown here is derived from an EMBL/GenBank/DDBJ whole genome shotgun (WGS) entry which is preliminary data.</text>
</comment>
<evidence type="ECO:0000256" key="4">
    <source>
        <dbReference type="ARBA" id="ARBA00022840"/>
    </source>
</evidence>
<keyword evidence="2 7" id="KW-0547">Nucleotide-binding</keyword>
<evidence type="ECO:0000313" key="11">
    <source>
        <dbReference type="Proteomes" id="UP000736328"/>
    </source>
</evidence>
<dbReference type="Pfam" id="PF01713">
    <property type="entry name" value="Smr"/>
    <property type="match status" value="1"/>
</dbReference>
<evidence type="ECO:0000256" key="8">
    <source>
        <dbReference type="SAM" id="Coils"/>
    </source>
</evidence>
<dbReference type="GO" id="GO:0006298">
    <property type="term" value="P:mismatch repair"/>
    <property type="evidence" value="ECO:0007669"/>
    <property type="project" value="InterPro"/>
</dbReference>
<dbReference type="Gene3D" id="3.40.50.300">
    <property type="entry name" value="P-loop containing nucleotide triphosphate hydrolases"/>
    <property type="match status" value="1"/>
</dbReference>
<evidence type="ECO:0000256" key="6">
    <source>
        <dbReference type="ARBA" id="ARBA00023125"/>
    </source>
</evidence>
<dbReference type="SUPFAM" id="SSF48334">
    <property type="entry name" value="DNA repair protein MutS, domain III"/>
    <property type="match status" value="1"/>
</dbReference>
<dbReference type="InterPro" id="IPR045076">
    <property type="entry name" value="MutS"/>
</dbReference>
<dbReference type="Proteomes" id="UP000736328">
    <property type="component" value="Unassembled WGS sequence"/>
</dbReference>
<proteinExistence type="inferred from homology"/>
<dbReference type="AlphaFoldDB" id="A0A933I770"/>
<dbReference type="PANTHER" id="PTHR48466">
    <property type="entry name" value="OS10G0509000 PROTEIN-RELATED"/>
    <property type="match status" value="1"/>
</dbReference>
<dbReference type="InterPro" id="IPR002625">
    <property type="entry name" value="Smr_dom"/>
</dbReference>
<dbReference type="GO" id="GO:0072344">
    <property type="term" value="P:rescue of stalled ribosome"/>
    <property type="evidence" value="ECO:0007669"/>
    <property type="project" value="UniProtKB-UniRule"/>
</dbReference>
<dbReference type="GO" id="GO:0030983">
    <property type="term" value="F:mismatched DNA binding"/>
    <property type="evidence" value="ECO:0007669"/>
    <property type="project" value="InterPro"/>
</dbReference>
<dbReference type="InterPro" id="IPR036063">
    <property type="entry name" value="Smr_dom_sf"/>
</dbReference>
<keyword evidence="8" id="KW-0175">Coiled coil</keyword>
<dbReference type="InterPro" id="IPR027417">
    <property type="entry name" value="P-loop_NTPase"/>
</dbReference>
<protein>
    <recommendedName>
        <fullName evidence="7">Endonuclease MutS2</fullName>
        <ecNumber evidence="7">3.1.-.-</ecNumber>
    </recommendedName>
    <alternativeName>
        <fullName evidence="7">Ribosome-associated protein quality control-upstream factor</fullName>
        <shortName evidence="7">RQC-upstream factor</shortName>
        <shortName evidence="7">RqcU</shortName>
        <ecNumber evidence="7">3.6.4.-</ecNumber>
    </alternativeName>
</protein>
<dbReference type="Pfam" id="PF00488">
    <property type="entry name" value="MutS_V"/>
    <property type="match status" value="1"/>
</dbReference>